<reference evidence="2 3" key="1">
    <citation type="submission" date="2019-05" db="EMBL/GenBank/DDBJ databases">
        <title>Another draft genome of Portunus trituberculatus and its Hox gene families provides insights of decapod evolution.</title>
        <authorList>
            <person name="Jeong J.-H."/>
            <person name="Song I."/>
            <person name="Kim S."/>
            <person name="Choi T."/>
            <person name="Kim D."/>
            <person name="Ryu S."/>
            <person name="Kim W."/>
        </authorList>
    </citation>
    <scope>NUCLEOTIDE SEQUENCE [LARGE SCALE GENOMIC DNA]</scope>
    <source>
        <tissue evidence="2">Muscle</tissue>
    </source>
</reference>
<keyword evidence="3" id="KW-1185">Reference proteome</keyword>
<accession>A0A5B7HP98</accession>
<evidence type="ECO:0000256" key="1">
    <source>
        <dbReference type="SAM" id="MobiDB-lite"/>
    </source>
</evidence>
<dbReference type="Proteomes" id="UP000324222">
    <property type="component" value="Unassembled WGS sequence"/>
</dbReference>
<evidence type="ECO:0000313" key="2">
    <source>
        <dbReference type="EMBL" id="MPC71766.1"/>
    </source>
</evidence>
<proteinExistence type="predicted"/>
<name>A0A5B7HP98_PORTR</name>
<protein>
    <submittedName>
        <fullName evidence="2">Uncharacterized protein</fullName>
    </submittedName>
</protein>
<gene>
    <name evidence="2" type="ORF">E2C01_066053</name>
</gene>
<dbReference type="EMBL" id="VSRR010033531">
    <property type="protein sequence ID" value="MPC71766.1"/>
    <property type="molecule type" value="Genomic_DNA"/>
</dbReference>
<comment type="caution">
    <text evidence="2">The sequence shown here is derived from an EMBL/GenBank/DDBJ whole genome shotgun (WGS) entry which is preliminary data.</text>
</comment>
<feature type="region of interest" description="Disordered" evidence="1">
    <location>
        <begin position="138"/>
        <end position="163"/>
    </location>
</feature>
<organism evidence="2 3">
    <name type="scientific">Portunus trituberculatus</name>
    <name type="common">Swimming crab</name>
    <name type="synonym">Neptunus trituberculatus</name>
    <dbReference type="NCBI Taxonomy" id="210409"/>
    <lineage>
        <taxon>Eukaryota</taxon>
        <taxon>Metazoa</taxon>
        <taxon>Ecdysozoa</taxon>
        <taxon>Arthropoda</taxon>
        <taxon>Crustacea</taxon>
        <taxon>Multicrustacea</taxon>
        <taxon>Malacostraca</taxon>
        <taxon>Eumalacostraca</taxon>
        <taxon>Eucarida</taxon>
        <taxon>Decapoda</taxon>
        <taxon>Pleocyemata</taxon>
        <taxon>Brachyura</taxon>
        <taxon>Eubrachyura</taxon>
        <taxon>Portunoidea</taxon>
        <taxon>Portunidae</taxon>
        <taxon>Portuninae</taxon>
        <taxon>Portunus</taxon>
    </lineage>
</organism>
<sequence>MLQTSVCCACVAIQVHRVDSLDVHCYRNIFPCSTGSPVWQREAGRRGAVRDPQGSSVRPCSLTGRDLQTPKLVSFTSDDGGGGGGGGIGLVGCAVLGGSDLTSSPLPVAAPAAASAAAAAAAIPSAAPAQQCSLSPSRFPPVMHISKTGAEGDYGRTNVRARD</sequence>
<dbReference type="AlphaFoldDB" id="A0A5B7HP98"/>
<evidence type="ECO:0000313" key="3">
    <source>
        <dbReference type="Proteomes" id="UP000324222"/>
    </source>
</evidence>